<accession>A0AAN9BJ20</accession>
<evidence type="ECO:0000313" key="4">
    <source>
        <dbReference type="EMBL" id="KAK7106500.1"/>
    </source>
</evidence>
<feature type="signal peptide" evidence="2">
    <location>
        <begin position="1"/>
        <end position="22"/>
    </location>
</feature>
<sequence length="232" mass="25311">MDSYLWIPFVCVLYFFAADGEGAVTGPDVLVTNGTRDLRLTCVVANSSSVDRYAWFTPLPNTNRCVKSSDGTECTFTPTLEDDTKNVTCRALDSNSFTLAVATYTVNLKYPPQVPPVITQKKEIKCTVAGGKPLVMNVTFHCQTHLFPDEEDHVSNETRTVSSLITEANATSLNCACFAYWAPEPGLYPDISYMRVDLKKFLRDTSSTASWVGAGATVFVAAILSICAIQGC</sequence>
<dbReference type="Proteomes" id="UP001374579">
    <property type="component" value="Unassembled WGS sequence"/>
</dbReference>
<dbReference type="AlphaFoldDB" id="A0AAN9BJ20"/>
<keyword evidence="1" id="KW-1133">Transmembrane helix</keyword>
<evidence type="ECO:0000313" key="5">
    <source>
        <dbReference type="Proteomes" id="UP001374579"/>
    </source>
</evidence>
<protein>
    <recommendedName>
        <fullName evidence="3">Ig-like domain-containing protein</fullName>
    </recommendedName>
</protein>
<evidence type="ECO:0000256" key="1">
    <source>
        <dbReference type="SAM" id="Phobius"/>
    </source>
</evidence>
<reference evidence="4 5" key="1">
    <citation type="submission" date="2024-02" db="EMBL/GenBank/DDBJ databases">
        <title>Chromosome-scale genome assembly of the rough periwinkle Littorina saxatilis.</title>
        <authorList>
            <person name="De Jode A."/>
            <person name="Faria R."/>
            <person name="Formenti G."/>
            <person name="Sims Y."/>
            <person name="Smith T.P."/>
            <person name="Tracey A."/>
            <person name="Wood J.M.D."/>
            <person name="Zagrodzka Z.B."/>
            <person name="Johannesson K."/>
            <person name="Butlin R.K."/>
            <person name="Leder E.H."/>
        </authorList>
    </citation>
    <scope>NUCLEOTIDE SEQUENCE [LARGE SCALE GENOMIC DNA]</scope>
    <source>
        <strain evidence="4">Snail1</strain>
        <tissue evidence="4">Muscle</tissue>
    </source>
</reference>
<keyword evidence="2" id="KW-0732">Signal</keyword>
<feature type="domain" description="Ig-like" evidence="3">
    <location>
        <begin position="8"/>
        <end position="105"/>
    </location>
</feature>
<dbReference type="SUPFAM" id="SSF48726">
    <property type="entry name" value="Immunoglobulin"/>
    <property type="match status" value="1"/>
</dbReference>
<keyword evidence="1" id="KW-0472">Membrane</keyword>
<dbReference type="PROSITE" id="PS50835">
    <property type="entry name" value="IG_LIKE"/>
    <property type="match status" value="1"/>
</dbReference>
<organism evidence="4 5">
    <name type="scientific">Littorina saxatilis</name>
    <dbReference type="NCBI Taxonomy" id="31220"/>
    <lineage>
        <taxon>Eukaryota</taxon>
        <taxon>Metazoa</taxon>
        <taxon>Spiralia</taxon>
        <taxon>Lophotrochozoa</taxon>
        <taxon>Mollusca</taxon>
        <taxon>Gastropoda</taxon>
        <taxon>Caenogastropoda</taxon>
        <taxon>Littorinimorpha</taxon>
        <taxon>Littorinoidea</taxon>
        <taxon>Littorinidae</taxon>
        <taxon>Littorina</taxon>
    </lineage>
</organism>
<feature type="chain" id="PRO_5043023380" description="Ig-like domain-containing protein" evidence="2">
    <location>
        <begin position="23"/>
        <end position="232"/>
    </location>
</feature>
<gene>
    <name evidence="4" type="ORF">V1264_017750</name>
</gene>
<feature type="transmembrane region" description="Helical" evidence="1">
    <location>
        <begin position="209"/>
        <end position="229"/>
    </location>
</feature>
<comment type="caution">
    <text evidence="4">The sequence shown here is derived from an EMBL/GenBank/DDBJ whole genome shotgun (WGS) entry which is preliminary data.</text>
</comment>
<dbReference type="Gene3D" id="2.60.40.10">
    <property type="entry name" value="Immunoglobulins"/>
    <property type="match status" value="1"/>
</dbReference>
<keyword evidence="5" id="KW-1185">Reference proteome</keyword>
<proteinExistence type="predicted"/>
<dbReference type="InterPro" id="IPR013783">
    <property type="entry name" value="Ig-like_fold"/>
</dbReference>
<dbReference type="InterPro" id="IPR036179">
    <property type="entry name" value="Ig-like_dom_sf"/>
</dbReference>
<evidence type="ECO:0000259" key="3">
    <source>
        <dbReference type="PROSITE" id="PS50835"/>
    </source>
</evidence>
<name>A0AAN9BJ20_9CAEN</name>
<keyword evidence="1" id="KW-0812">Transmembrane</keyword>
<evidence type="ECO:0000256" key="2">
    <source>
        <dbReference type="SAM" id="SignalP"/>
    </source>
</evidence>
<dbReference type="InterPro" id="IPR007110">
    <property type="entry name" value="Ig-like_dom"/>
</dbReference>
<dbReference type="EMBL" id="JBAMIC010000007">
    <property type="protein sequence ID" value="KAK7106500.1"/>
    <property type="molecule type" value="Genomic_DNA"/>
</dbReference>